<keyword evidence="3" id="KW-1185">Reference proteome</keyword>
<evidence type="ECO:0008006" key="4">
    <source>
        <dbReference type="Google" id="ProtNLM"/>
    </source>
</evidence>
<evidence type="ECO:0000256" key="1">
    <source>
        <dbReference type="SAM" id="MobiDB-lite"/>
    </source>
</evidence>
<name>A0ABW4EN06_9PSEU</name>
<protein>
    <recommendedName>
        <fullName evidence="4">Guanylate cyclase domain-containing protein</fullName>
    </recommendedName>
</protein>
<reference evidence="3" key="1">
    <citation type="journal article" date="2019" name="Int. J. Syst. Evol. Microbiol.">
        <title>The Global Catalogue of Microorganisms (GCM) 10K type strain sequencing project: providing services to taxonomists for standard genome sequencing and annotation.</title>
        <authorList>
            <consortium name="The Broad Institute Genomics Platform"/>
            <consortium name="The Broad Institute Genome Sequencing Center for Infectious Disease"/>
            <person name="Wu L."/>
            <person name="Ma J."/>
        </authorList>
    </citation>
    <scope>NUCLEOTIDE SEQUENCE [LARGE SCALE GENOMIC DNA]</scope>
    <source>
        <strain evidence="3">CCM 7043</strain>
    </source>
</reference>
<comment type="caution">
    <text evidence="2">The sequence shown here is derived from an EMBL/GenBank/DDBJ whole genome shotgun (WGS) entry which is preliminary data.</text>
</comment>
<sequence>MFIVDMKDFSGTPGRRHAELTEEIPRILRDAFRRANLMEMLDDVRFQGTTGDGYVLGFRSAVLPYLINPLLVELQNELAYRNRAGRAAHAQEVIRMRVSVHVGPVTYSGQNTISDGSGNARIETHRLLDAEPVRDLLARSTDATCVAAIVSARAYEDAVLSGYAADDPGFYVEAPVQVKSYEGTAYLRVPCPTGGLLKHGFRPPDDPTITSNESPQSPPVDSRSRHSTVGDVWGQNTVNQGGNVGIGSVGGSVGTVYNGDIHAPVHSGRGDQFNGPGHSGKGDQYNAPAPKRRRREDRGDG</sequence>
<feature type="region of interest" description="Disordered" evidence="1">
    <location>
        <begin position="260"/>
        <end position="301"/>
    </location>
</feature>
<feature type="compositionally biased region" description="Low complexity" evidence="1">
    <location>
        <begin position="232"/>
        <end position="241"/>
    </location>
</feature>
<accession>A0ABW4EN06</accession>
<dbReference type="RefSeq" id="WP_344729112.1">
    <property type="nucleotide sequence ID" value="NZ_BAAAUS010000059.1"/>
</dbReference>
<gene>
    <name evidence="2" type="ORF">ACFSJD_05900</name>
</gene>
<evidence type="ECO:0000313" key="3">
    <source>
        <dbReference type="Proteomes" id="UP001597114"/>
    </source>
</evidence>
<feature type="region of interest" description="Disordered" evidence="1">
    <location>
        <begin position="197"/>
        <end position="246"/>
    </location>
</feature>
<evidence type="ECO:0000313" key="2">
    <source>
        <dbReference type="EMBL" id="MFD1517009.1"/>
    </source>
</evidence>
<proteinExistence type="predicted"/>
<dbReference type="EMBL" id="JBHUCO010000006">
    <property type="protein sequence ID" value="MFD1517009.1"/>
    <property type="molecule type" value="Genomic_DNA"/>
</dbReference>
<organism evidence="2 3">
    <name type="scientific">Pseudonocardia yunnanensis</name>
    <dbReference type="NCBI Taxonomy" id="58107"/>
    <lineage>
        <taxon>Bacteria</taxon>
        <taxon>Bacillati</taxon>
        <taxon>Actinomycetota</taxon>
        <taxon>Actinomycetes</taxon>
        <taxon>Pseudonocardiales</taxon>
        <taxon>Pseudonocardiaceae</taxon>
        <taxon>Pseudonocardia</taxon>
    </lineage>
</organism>
<dbReference type="Proteomes" id="UP001597114">
    <property type="component" value="Unassembled WGS sequence"/>
</dbReference>